<gene>
    <name evidence="2" type="ORF">DZF96_16450</name>
</gene>
<dbReference type="AlphaFoldDB" id="A0A399NCT2"/>
<dbReference type="EMBL" id="QWEC01000503">
    <property type="protein sequence ID" value="RII91778.1"/>
    <property type="molecule type" value="Genomic_DNA"/>
</dbReference>
<evidence type="ECO:0000256" key="1">
    <source>
        <dbReference type="SAM" id="MobiDB-lite"/>
    </source>
</evidence>
<accession>A0A399NCT2</accession>
<sequence length="107" mass="11166">MTTPGSPADALGRRLRDDPDAARALDALRRAAYGREDGDAPHVGVPEEIRLAAGIEVDALPAPLVALLVAEHRLVGEGRELLAADARTTPRASEDVPTAAAETADPR</sequence>
<comment type="caution">
    <text evidence="2">The sequence shown here is derived from an EMBL/GenBank/DDBJ whole genome shotgun (WGS) entry which is preliminary data.</text>
</comment>
<organism evidence="2 3">
    <name type="scientific">Clavibacter michiganensis</name>
    <dbReference type="NCBI Taxonomy" id="28447"/>
    <lineage>
        <taxon>Bacteria</taxon>
        <taxon>Bacillati</taxon>
        <taxon>Actinomycetota</taxon>
        <taxon>Actinomycetes</taxon>
        <taxon>Micrococcales</taxon>
        <taxon>Microbacteriaceae</taxon>
        <taxon>Clavibacter</taxon>
    </lineage>
</organism>
<evidence type="ECO:0000313" key="2">
    <source>
        <dbReference type="EMBL" id="RII91778.1"/>
    </source>
</evidence>
<dbReference type="Proteomes" id="UP000266298">
    <property type="component" value="Unassembled WGS sequence"/>
</dbReference>
<feature type="region of interest" description="Disordered" evidence="1">
    <location>
        <begin position="85"/>
        <end position="107"/>
    </location>
</feature>
<reference evidence="2 3" key="1">
    <citation type="submission" date="2018-08" db="EMBL/GenBank/DDBJ databases">
        <title>Genome Sequence of Clavibacter michiganensis Subspecies type strains, and the Atypical Peach-Colored Strains Isolated from Tomato.</title>
        <authorList>
            <person name="Osdaghi E."/>
            <person name="Portier P."/>
            <person name="Briand M."/>
            <person name="Jacques M.-A."/>
        </authorList>
    </citation>
    <scope>NUCLEOTIDE SEQUENCE [LARGE SCALE GENOMIC DNA]</scope>
    <source>
        <strain evidence="2 3">CFBP 7493</strain>
    </source>
</reference>
<name>A0A399NCT2_9MICO</name>
<feature type="non-terminal residue" evidence="2">
    <location>
        <position position="107"/>
    </location>
</feature>
<evidence type="ECO:0000313" key="3">
    <source>
        <dbReference type="Proteomes" id="UP000266298"/>
    </source>
</evidence>
<proteinExistence type="predicted"/>
<protein>
    <submittedName>
        <fullName evidence="2">Uncharacterized protein</fullName>
    </submittedName>
</protein>